<gene>
    <name evidence="3" type="ordered locus">Calag_0875</name>
</gene>
<dbReference type="eggNOG" id="arCOG01715">
    <property type="taxonomic scope" value="Archaea"/>
</dbReference>
<evidence type="ECO:0000313" key="3">
    <source>
        <dbReference type="EMBL" id="AFZ70615.1"/>
    </source>
</evidence>
<dbReference type="KEGG" id="clg:Calag_0875"/>
<dbReference type="AlphaFoldDB" id="L0AC62"/>
<dbReference type="InterPro" id="IPR055346">
    <property type="entry name" value="Fe-S_cluster_assembly_SufBD"/>
</dbReference>
<dbReference type="STRING" id="1056495.Calag_0875"/>
<dbReference type="Proteomes" id="UP000010469">
    <property type="component" value="Chromosome"/>
</dbReference>
<dbReference type="Pfam" id="PF01458">
    <property type="entry name" value="SUFBD_core"/>
    <property type="match status" value="1"/>
</dbReference>
<protein>
    <submittedName>
        <fullName evidence="3">ABC-type transport system involved in Fe-S cluster assembly, permease component</fullName>
    </submittedName>
</protein>
<dbReference type="GO" id="GO:0016226">
    <property type="term" value="P:iron-sulfur cluster assembly"/>
    <property type="evidence" value="ECO:0007669"/>
    <property type="project" value="InterPro"/>
</dbReference>
<dbReference type="SUPFAM" id="SSF101960">
    <property type="entry name" value="Stabilizer of iron transporter SufD"/>
    <property type="match status" value="1"/>
</dbReference>
<dbReference type="EMBL" id="CP003378">
    <property type="protein sequence ID" value="AFZ70615.1"/>
    <property type="molecule type" value="Genomic_DNA"/>
</dbReference>
<dbReference type="InterPro" id="IPR000825">
    <property type="entry name" value="SUF_FeS_clus_asmbl_SufBD_core"/>
</dbReference>
<evidence type="ECO:0000313" key="4">
    <source>
        <dbReference type="Proteomes" id="UP000010469"/>
    </source>
</evidence>
<dbReference type="HOGENOM" id="CLU_736928_0_0_2"/>
<dbReference type="InterPro" id="IPR037284">
    <property type="entry name" value="SUF_FeS_clus_asmbl_SufBD_sf"/>
</dbReference>
<comment type="similarity">
    <text evidence="1">Belongs to the iron-sulfur cluster assembly SufBD family.</text>
</comment>
<sequence length="368" mass="41717">MIILSSITVDINKLNKIKWQDIGDSPTTKYYTDWNQYEKILKNQSEATFKIPEGKFDYIVGKCGNTNRTYEPKLIMPEESKIAGYHFYYLKEINEITLDSGIYKISFCNSESESWVSQHLIINIKEGADVSLILYDERKSPGSTAVEINAHRKSKSNVALLLNPDIKYPTVYLIRKALYDSSSMNSLTFSTPTSMNRIEEKAVLFENSILKHNSLSFSYKNTRVDNIIDTIQVGKNSDSDISGLGFAFDSSLSSVRGTAVITYDAKKSKSKFLVEALILGDAAKAYTMPMMKIETGDVISATHRSAQYRVSDDVLFYLQSRGLSNDEIISLLVYEKSINMANHLENIKDVSQQYIRDKLEKILNINKK</sequence>
<organism evidence="3 4">
    <name type="scientific">Caldisphaera lagunensis (strain DSM 15908 / JCM 11604 / ANMR 0165 / IC-154)</name>
    <dbReference type="NCBI Taxonomy" id="1056495"/>
    <lineage>
        <taxon>Archaea</taxon>
        <taxon>Thermoproteota</taxon>
        <taxon>Thermoprotei</taxon>
        <taxon>Acidilobales</taxon>
        <taxon>Caldisphaeraceae</taxon>
        <taxon>Caldisphaera</taxon>
    </lineage>
</organism>
<accession>L0AC62</accession>
<name>L0AC62_CALLD</name>
<dbReference type="PANTHER" id="PTHR30508:SF1">
    <property type="entry name" value="UPF0051 PROTEIN ABCI8, CHLOROPLASTIC-RELATED"/>
    <property type="match status" value="1"/>
</dbReference>
<proteinExistence type="inferred from homology"/>
<evidence type="ECO:0000256" key="1">
    <source>
        <dbReference type="ARBA" id="ARBA00043967"/>
    </source>
</evidence>
<feature type="domain" description="SUF system FeS cluster assembly SufBD core" evidence="2">
    <location>
        <begin position="110"/>
        <end position="334"/>
    </location>
</feature>
<reference evidence="4" key="1">
    <citation type="submission" date="2012-03" db="EMBL/GenBank/DDBJ databases">
        <title>Complete genome of Caldisphaera lagunensis DSM 15908.</title>
        <authorList>
            <person name="Lucas S."/>
            <person name="Copeland A."/>
            <person name="Lapidus A."/>
            <person name="Glavina del Rio T."/>
            <person name="Dalin E."/>
            <person name="Tice H."/>
            <person name="Bruce D."/>
            <person name="Goodwin L."/>
            <person name="Pitluck S."/>
            <person name="Peters L."/>
            <person name="Mikhailova N."/>
            <person name="Teshima H."/>
            <person name="Kyrpides N."/>
            <person name="Mavromatis K."/>
            <person name="Ivanova N."/>
            <person name="Brettin T."/>
            <person name="Detter J.C."/>
            <person name="Han C."/>
            <person name="Larimer F."/>
            <person name="Land M."/>
            <person name="Hauser L."/>
            <person name="Markowitz V."/>
            <person name="Cheng J.-F."/>
            <person name="Hugenholtz P."/>
            <person name="Woyke T."/>
            <person name="Wu D."/>
            <person name="Spring S."/>
            <person name="Schroeder M."/>
            <person name="Brambilla E."/>
            <person name="Klenk H.-P."/>
            <person name="Eisen J.A."/>
        </authorList>
    </citation>
    <scope>NUCLEOTIDE SEQUENCE [LARGE SCALE GENOMIC DNA]</scope>
    <source>
        <strain evidence="4">DSM 15908 / JCM 11604 / IC-154</strain>
    </source>
</reference>
<keyword evidence="4" id="KW-1185">Reference proteome</keyword>
<dbReference type="PANTHER" id="PTHR30508">
    <property type="entry name" value="FES CLUSTER ASSEMBLY PROTEIN SUF"/>
    <property type="match status" value="1"/>
</dbReference>
<evidence type="ECO:0000259" key="2">
    <source>
        <dbReference type="Pfam" id="PF01458"/>
    </source>
</evidence>
<dbReference type="InParanoid" id="L0AC62"/>